<dbReference type="SUPFAM" id="SSF53649">
    <property type="entry name" value="Alkaline phosphatase-like"/>
    <property type="match status" value="1"/>
</dbReference>
<protein>
    <submittedName>
        <fullName evidence="2">Uncharacterized protein</fullName>
    </submittedName>
</protein>
<comment type="caution">
    <text evidence="2">The sequence shown here is derived from an EMBL/GenBank/DDBJ whole genome shotgun (WGS) entry which is preliminary data.</text>
</comment>
<feature type="compositionally biased region" description="Polar residues" evidence="1">
    <location>
        <begin position="27"/>
        <end position="37"/>
    </location>
</feature>
<evidence type="ECO:0000313" key="3">
    <source>
        <dbReference type="Proteomes" id="UP000617628"/>
    </source>
</evidence>
<evidence type="ECO:0000256" key="1">
    <source>
        <dbReference type="SAM" id="MobiDB-lite"/>
    </source>
</evidence>
<feature type="compositionally biased region" description="Basic and acidic residues" evidence="1">
    <location>
        <begin position="39"/>
        <end position="49"/>
    </location>
</feature>
<dbReference type="AlphaFoldDB" id="A0A934VTS9"/>
<dbReference type="Proteomes" id="UP000617628">
    <property type="component" value="Unassembled WGS sequence"/>
</dbReference>
<gene>
    <name evidence="2" type="ORF">JIN87_24375</name>
</gene>
<reference evidence="2" key="1">
    <citation type="submission" date="2021-01" db="EMBL/GenBank/DDBJ databases">
        <title>Modified the classification status of verrucomicrobia.</title>
        <authorList>
            <person name="Feng X."/>
        </authorList>
    </citation>
    <scope>NUCLEOTIDE SEQUENCE</scope>
    <source>
        <strain evidence="2">KCTC 13126</strain>
    </source>
</reference>
<name>A0A934VTS9_9BACT</name>
<feature type="region of interest" description="Disordered" evidence="1">
    <location>
        <begin position="1"/>
        <end position="59"/>
    </location>
</feature>
<proteinExistence type="predicted"/>
<dbReference type="InterPro" id="IPR017850">
    <property type="entry name" value="Alkaline_phosphatase_core_sf"/>
</dbReference>
<evidence type="ECO:0000313" key="2">
    <source>
        <dbReference type="EMBL" id="MBK1880043.1"/>
    </source>
</evidence>
<organism evidence="2 3">
    <name type="scientific">Pelagicoccus mobilis</name>
    <dbReference type="NCBI Taxonomy" id="415221"/>
    <lineage>
        <taxon>Bacteria</taxon>
        <taxon>Pseudomonadati</taxon>
        <taxon>Verrucomicrobiota</taxon>
        <taxon>Opitutia</taxon>
        <taxon>Puniceicoccales</taxon>
        <taxon>Pelagicoccaceae</taxon>
        <taxon>Pelagicoccus</taxon>
    </lineage>
</organism>
<dbReference type="EMBL" id="JAENIL010000068">
    <property type="protein sequence ID" value="MBK1880043.1"/>
    <property type="molecule type" value="Genomic_DNA"/>
</dbReference>
<accession>A0A934VTS9</accession>
<sequence length="80" mass="9170">MADDTIIVFTSDNGGNMYNEIPADDYSTPTSNPSQRGRSSHENHRDPPPKGRLRSFALGRSYKTVIKRRRKHPPQMLSKW</sequence>
<keyword evidence="3" id="KW-1185">Reference proteome</keyword>